<dbReference type="RefSeq" id="WP_211346298.1">
    <property type="nucleotide sequence ID" value="NZ_JBHTGQ010000014.1"/>
</dbReference>
<organism evidence="1 2">
    <name type="scientific">Paenibacillus thermoaerophilus</name>
    <dbReference type="NCBI Taxonomy" id="1215385"/>
    <lineage>
        <taxon>Bacteria</taxon>
        <taxon>Bacillati</taxon>
        <taxon>Bacillota</taxon>
        <taxon>Bacilli</taxon>
        <taxon>Bacillales</taxon>
        <taxon>Paenibacillaceae</taxon>
        <taxon>Paenibacillus</taxon>
    </lineage>
</organism>
<accession>A0ABW2V082</accession>
<reference evidence="2" key="1">
    <citation type="journal article" date="2019" name="Int. J. Syst. Evol. Microbiol.">
        <title>The Global Catalogue of Microorganisms (GCM) 10K type strain sequencing project: providing services to taxonomists for standard genome sequencing and annotation.</title>
        <authorList>
            <consortium name="The Broad Institute Genomics Platform"/>
            <consortium name="The Broad Institute Genome Sequencing Center for Infectious Disease"/>
            <person name="Wu L."/>
            <person name="Ma J."/>
        </authorList>
    </citation>
    <scope>NUCLEOTIDE SEQUENCE [LARGE SCALE GENOMIC DNA]</scope>
    <source>
        <strain evidence="2">JCM 18657</strain>
    </source>
</reference>
<protein>
    <submittedName>
        <fullName evidence="1">Uncharacterized protein</fullName>
    </submittedName>
</protein>
<dbReference type="SUPFAM" id="SSF53850">
    <property type="entry name" value="Periplasmic binding protein-like II"/>
    <property type="match status" value="1"/>
</dbReference>
<keyword evidence="2" id="KW-1185">Reference proteome</keyword>
<sequence length="145" mass="16685">MLGGDYLVINPKATPEQKEAAFNYITFDYFTDDGLKSLEENIQKFKAEGKYYIPPHMSYYKPDSEYGKKVEAILAKYDNVYKYSAESNALLDGKAEAQYNTQDYYSTMTNVIQEVFSKKGSNLKELLDNAAKQVQEKYFDTIQVN</sequence>
<gene>
    <name evidence="1" type="ORF">ACFQWB_06300</name>
</gene>
<name>A0ABW2V082_9BACL</name>
<dbReference type="EMBL" id="JBHTGQ010000014">
    <property type="protein sequence ID" value="MFC7749557.1"/>
    <property type="molecule type" value="Genomic_DNA"/>
</dbReference>
<dbReference type="Proteomes" id="UP001596528">
    <property type="component" value="Unassembled WGS sequence"/>
</dbReference>
<evidence type="ECO:0000313" key="2">
    <source>
        <dbReference type="Proteomes" id="UP001596528"/>
    </source>
</evidence>
<comment type="caution">
    <text evidence="1">The sequence shown here is derived from an EMBL/GenBank/DDBJ whole genome shotgun (WGS) entry which is preliminary data.</text>
</comment>
<dbReference type="Gene3D" id="3.40.190.10">
    <property type="entry name" value="Periplasmic binding protein-like II"/>
    <property type="match status" value="1"/>
</dbReference>
<evidence type="ECO:0000313" key="1">
    <source>
        <dbReference type="EMBL" id="MFC7749557.1"/>
    </source>
</evidence>
<proteinExistence type="predicted"/>